<evidence type="ECO:0000256" key="3">
    <source>
        <dbReference type="ARBA" id="ARBA00023163"/>
    </source>
</evidence>
<keyword evidence="1" id="KW-0805">Transcription regulation</keyword>
<keyword evidence="6" id="KW-1185">Reference proteome</keyword>
<organism evidence="5 6">
    <name type="scientific">Paenibacillus flagellatus</name>
    <dbReference type="NCBI Taxonomy" id="2211139"/>
    <lineage>
        <taxon>Bacteria</taxon>
        <taxon>Bacillati</taxon>
        <taxon>Bacillota</taxon>
        <taxon>Bacilli</taxon>
        <taxon>Bacillales</taxon>
        <taxon>Paenibacillaceae</taxon>
        <taxon>Paenibacillus</taxon>
    </lineage>
</organism>
<dbReference type="InterPro" id="IPR046335">
    <property type="entry name" value="LacI/GalR-like_sensor"/>
</dbReference>
<dbReference type="Gene3D" id="1.10.260.40">
    <property type="entry name" value="lambda repressor-like DNA-binding domains"/>
    <property type="match status" value="1"/>
</dbReference>
<dbReference type="PROSITE" id="PS50932">
    <property type="entry name" value="HTH_LACI_2"/>
    <property type="match status" value="1"/>
</dbReference>
<dbReference type="Gene3D" id="3.40.50.2300">
    <property type="match status" value="2"/>
</dbReference>
<keyword evidence="2" id="KW-0238">DNA-binding</keyword>
<dbReference type="Pfam" id="PF13377">
    <property type="entry name" value="Peripla_BP_3"/>
    <property type="match status" value="1"/>
</dbReference>
<feature type="domain" description="HTH lacI-type" evidence="4">
    <location>
        <begin position="2"/>
        <end position="56"/>
    </location>
</feature>
<dbReference type="EMBL" id="QJVJ01000007">
    <property type="protein sequence ID" value="PYI53486.1"/>
    <property type="molecule type" value="Genomic_DNA"/>
</dbReference>
<gene>
    <name evidence="5" type="ORF">DLM86_17095</name>
</gene>
<comment type="caution">
    <text evidence="5">The sequence shown here is derived from an EMBL/GenBank/DDBJ whole genome shotgun (WGS) entry which is preliminary data.</text>
</comment>
<dbReference type="Pfam" id="PF00356">
    <property type="entry name" value="LacI"/>
    <property type="match status" value="1"/>
</dbReference>
<keyword evidence="3" id="KW-0804">Transcription</keyword>
<dbReference type="AlphaFoldDB" id="A0A2V5KVD4"/>
<name>A0A2V5KVD4_9BACL</name>
<dbReference type="InterPro" id="IPR000843">
    <property type="entry name" value="HTH_LacI"/>
</dbReference>
<dbReference type="SUPFAM" id="SSF53822">
    <property type="entry name" value="Periplasmic binding protein-like I"/>
    <property type="match status" value="1"/>
</dbReference>
<accession>A0A2V5KVD4</accession>
<dbReference type="OrthoDB" id="9788209at2"/>
<dbReference type="GO" id="GO:0000976">
    <property type="term" value="F:transcription cis-regulatory region binding"/>
    <property type="evidence" value="ECO:0007669"/>
    <property type="project" value="TreeGrafter"/>
</dbReference>
<dbReference type="InterPro" id="IPR010982">
    <property type="entry name" value="Lambda_DNA-bd_dom_sf"/>
</dbReference>
<reference evidence="5 6" key="1">
    <citation type="submission" date="2018-05" db="EMBL/GenBank/DDBJ databases">
        <title>Paenibacillus flagellatus sp. nov., isolated from selenium mineral soil.</title>
        <authorList>
            <person name="Dai X."/>
        </authorList>
    </citation>
    <scope>NUCLEOTIDE SEQUENCE [LARGE SCALE GENOMIC DNA]</scope>
    <source>
        <strain evidence="5 6">DXL2</strain>
    </source>
</reference>
<dbReference type="SUPFAM" id="SSF47413">
    <property type="entry name" value="lambda repressor-like DNA-binding domains"/>
    <property type="match status" value="1"/>
</dbReference>
<evidence type="ECO:0000313" key="5">
    <source>
        <dbReference type="EMBL" id="PYI53486.1"/>
    </source>
</evidence>
<evidence type="ECO:0000256" key="2">
    <source>
        <dbReference type="ARBA" id="ARBA00023125"/>
    </source>
</evidence>
<dbReference type="InterPro" id="IPR028082">
    <property type="entry name" value="Peripla_BP_I"/>
</dbReference>
<sequence length="346" mass="37454">MATIDDVARTAGVSKSTVSSVFSQKRPISKEVTERVLAAARQLDYKPNYWARSLANKTTRIIGLNMPGERVKFSLFHLSLLNGVLSECSSSGYRLLVNSLSRTYLDEVPHLAKEPVDGDILLDPVEGDVRIADRIRQKLPLVVIGRPSGEFESKVSYVDNDNVENGRQVTEYLLGLGHRRILFLNASAGKTVSADRGLGYRRALEQAGVPFDPQLLVHKDPNQTSSDFGYAVSKKAIAKHPDITAIITDTDKMAVGVYKAAAEAGIAIPGDLSVIAFSDETVFAAELHPPLTGVKLFGEELGREAAKLLIDQCVSGNRSVKRALIATEMVERGSCAAAPVRAATDH</sequence>
<evidence type="ECO:0000313" key="6">
    <source>
        <dbReference type="Proteomes" id="UP000247476"/>
    </source>
</evidence>
<dbReference type="RefSeq" id="WP_110841257.1">
    <property type="nucleotide sequence ID" value="NZ_QJVJ01000007.1"/>
</dbReference>
<evidence type="ECO:0000256" key="1">
    <source>
        <dbReference type="ARBA" id="ARBA00023015"/>
    </source>
</evidence>
<proteinExistence type="predicted"/>
<dbReference type="CDD" id="cd01392">
    <property type="entry name" value="HTH_LacI"/>
    <property type="match status" value="1"/>
</dbReference>
<dbReference type="PANTHER" id="PTHR30146">
    <property type="entry name" value="LACI-RELATED TRANSCRIPTIONAL REPRESSOR"/>
    <property type="match status" value="1"/>
</dbReference>
<protein>
    <submittedName>
        <fullName evidence="5">LacI family transcriptional regulator</fullName>
    </submittedName>
</protein>
<dbReference type="Proteomes" id="UP000247476">
    <property type="component" value="Unassembled WGS sequence"/>
</dbReference>
<dbReference type="GO" id="GO:0003700">
    <property type="term" value="F:DNA-binding transcription factor activity"/>
    <property type="evidence" value="ECO:0007669"/>
    <property type="project" value="TreeGrafter"/>
</dbReference>
<evidence type="ECO:0000259" key="4">
    <source>
        <dbReference type="PROSITE" id="PS50932"/>
    </source>
</evidence>
<dbReference type="PANTHER" id="PTHR30146:SF109">
    <property type="entry name" value="HTH-TYPE TRANSCRIPTIONAL REGULATOR GALS"/>
    <property type="match status" value="1"/>
</dbReference>
<dbReference type="SMART" id="SM00354">
    <property type="entry name" value="HTH_LACI"/>
    <property type="match status" value="1"/>
</dbReference>